<proteinExistence type="inferred from homology"/>
<evidence type="ECO:0000256" key="1">
    <source>
        <dbReference type="ARBA" id="ARBA00004123"/>
    </source>
</evidence>
<evidence type="ECO:0000256" key="2">
    <source>
        <dbReference type="ARBA" id="ARBA00007421"/>
    </source>
</evidence>
<feature type="region of interest" description="Disordered" evidence="7">
    <location>
        <begin position="96"/>
        <end position="274"/>
    </location>
</feature>
<evidence type="ECO:0000256" key="4">
    <source>
        <dbReference type="ARBA" id="ARBA00022705"/>
    </source>
</evidence>
<dbReference type="InterPro" id="IPR007220">
    <property type="entry name" value="ORC2"/>
</dbReference>
<evidence type="ECO:0000259" key="9">
    <source>
        <dbReference type="Pfam" id="PF24882"/>
    </source>
</evidence>
<gene>
    <name evidence="11" type="primary">LOC106814444</name>
</gene>
<comment type="subcellular location">
    <subcellularLocation>
        <location evidence="1 6">Nucleus</location>
    </subcellularLocation>
</comment>
<comment type="subunit">
    <text evidence="6">Component of the origin recognition complex (ORC).</text>
</comment>
<comment type="similarity">
    <text evidence="2 6">Belongs to the ORC2 family.</text>
</comment>
<accession>A0ABM1EPX7</accession>
<evidence type="ECO:0000256" key="7">
    <source>
        <dbReference type="SAM" id="MobiDB-lite"/>
    </source>
</evidence>
<feature type="region of interest" description="Disordered" evidence="7">
    <location>
        <begin position="45"/>
        <end position="69"/>
    </location>
</feature>
<dbReference type="PANTHER" id="PTHR14052:SF0">
    <property type="entry name" value="ORIGIN RECOGNITION COMPLEX SUBUNIT 2"/>
    <property type="match status" value="1"/>
</dbReference>
<dbReference type="PANTHER" id="PTHR14052">
    <property type="entry name" value="ORIGIN RECOGNITION COMPLEX SUBUNIT 2"/>
    <property type="match status" value="1"/>
</dbReference>
<reference evidence="11" key="1">
    <citation type="submission" date="2025-08" db="UniProtKB">
        <authorList>
            <consortium name="RefSeq"/>
        </authorList>
    </citation>
    <scope>IDENTIFICATION</scope>
</reference>
<feature type="compositionally biased region" description="Polar residues" evidence="7">
    <location>
        <begin position="152"/>
        <end position="166"/>
    </location>
</feature>
<feature type="compositionally biased region" description="Basic residues" evidence="7">
    <location>
        <begin position="135"/>
        <end position="151"/>
    </location>
</feature>
<comment type="function">
    <text evidence="6">Component of the origin recognition complex (ORC) that binds origins of replication. DNA-binding is ATP-dependent. ORC is required to assemble the pre-replication complex necessary to initiate DNA replication.</text>
</comment>
<feature type="compositionally biased region" description="Polar residues" evidence="7">
    <location>
        <begin position="115"/>
        <end position="129"/>
    </location>
</feature>
<keyword evidence="5 6" id="KW-0539">Nucleus</keyword>
<feature type="domain" description="Origin recognition complex subunit 2 winged-helix" evidence="9">
    <location>
        <begin position="534"/>
        <end position="592"/>
    </location>
</feature>
<dbReference type="GeneID" id="106814444"/>
<dbReference type="Pfam" id="PF04084">
    <property type="entry name" value="RecA-like_ORC2"/>
    <property type="match status" value="1"/>
</dbReference>
<dbReference type="InterPro" id="IPR056772">
    <property type="entry name" value="RecA-like_ORC2"/>
</dbReference>
<organism evidence="10 11">
    <name type="scientific">Priapulus caudatus</name>
    <name type="common">Priapulid worm</name>
    <dbReference type="NCBI Taxonomy" id="37621"/>
    <lineage>
        <taxon>Eukaryota</taxon>
        <taxon>Metazoa</taxon>
        <taxon>Ecdysozoa</taxon>
        <taxon>Scalidophora</taxon>
        <taxon>Priapulida</taxon>
        <taxon>Priapulimorpha</taxon>
        <taxon>Priapulimorphida</taxon>
        <taxon>Priapulidae</taxon>
        <taxon>Priapulus</taxon>
    </lineage>
</organism>
<dbReference type="Proteomes" id="UP000695022">
    <property type="component" value="Unplaced"/>
</dbReference>
<protein>
    <recommendedName>
        <fullName evidence="3 6">Origin recognition complex subunit 2</fullName>
    </recommendedName>
</protein>
<evidence type="ECO:0000313" key="10">
    <source>
        <dbReference type="Proteomes" id="UP000695022"/>
    </source>
</evidence>
<evidence type="ECO:0000256" key="5">
    <source>
        <dbReference type="ARBA" id="ARBA00023242"/>
    </source>
</evidence>
<keyword evidence="4 6" id="KW-0235">DNA replication</keyword>
<sequence length="606" mass="67954">MAASTNPKTSIVTLQFVGKENIAEHIINITERKASLRSAKKFQARDQARTVSFTAEGADGSSDDTDDYDIETELHKPDTLLEKDDKGISGYEVYAFETPKRSGQMEQKASESAKKTMTPQPMQTISNGRTAAKTPTRKGSKTVKTPTRKASKTPSKQGGRTPTSKGKGTPKQMPGRNTEMVESRRAADTPYRLRRLITRRVEENVKALDSDESDESDEDYDDKDDDDSSSNHSEIAGGESSVSAGSKGIAVATDRGQTPTSGHRTRQRRDDRVNPDMVEEYFDAHGRATVATSDRTLARLRNPRLDQQSLASVLKSAPLSHARESAALYDEHRELFTRWMFQFSERLTTILHCMASGSKRVVMTVQSQLLCQHYRQPRPILNSITEDVLGSDATFSNVNDQLEFIRQSYEEGSGSELYVVVHSVDGVTLRGRRAQAVLSHLAQLPHVHLLASIDHINAPVVWDQNQMSRFNWLWYDATTFEPYAQETSYENSLLVQQSGVLALSSLTHVFRSLTPNARGIFLLVATHQLEQKDTPGYIGLSFHDCYQKCREAFLVNSELTLRAQLTEFHDHKLMRYRKGPDGAQHLYIPLEDATLTEFKEHQLQAV</sequence>
<keyword evidence="10" id="KW-1185">Reference proteome</keyword>
<feature type="domain" description="Origin recognition complex subunit 2 RecA-like" evidence="8">
    <location>
        <begin position="326"/>
        <end position="477"/>
    </location>
</feature>
<evidence type="ECO:0000259" key="8">
    <source>
        <dbReference type="Pfam" id="PF04084"/>
    </source>
</evidence>
<dbReference type="RefSeq" id="XP_014674248.1">
    <property type="nucleotide sequence ID" value="XM_014818762.1"/>
</dbReference>
<dbReference type="InterPro" id="IPR056773">
    <property type="entry name" value="WHD_ORC2"/>
</dbReference>
<feature type="compositionally biased region" description="Basic and acidic residues" evidence="7">
    <location>
        <begin position="199"/>
        <end position="209"/>
    </location>
</feature>
<name>A0ABM1EPX7_PRICU</name>
<evidence type="ECO:0000256" key="6">
    <source>
        <dbReference type="RuleBase" id="RU368084"/>
    </source>
</evidence>
<dbReference type="Pfam" id="PF24882">
    <property type="entry name" value="WHD_ORC2"/>
    <property type="match status" value="1"/>
</dbReference>
<evidence type="ECO:0000256" key="3">
    <source>
        <dbReference type="ARBA" id="ARBA00019080"/>
    </source>
</evidence>
<feature type="compositionally biased region" description="Acidic residues" evidence="7">
    <location>
        <begin position="210"/>
        <end position="228"/>
    </location>
</feature>
<evidence type="ECO:0000313" key="11">
    <source>
        <dbReference type="RefSeq" id="XP_014674248.1"/>
    </source>
</evidence>